<evidence type="ECO:0000313" key="3">
    <source>
        <dbReference type="Proteomes" id="UP000249464"/>
    </source>
</evidence>
<accession>A0A2X0N0V8</accession>
<feature type="compositionally biased region" description="Polar residues" evidence="1">
    <location>
        <begin position="89"/>
        <end position="107"/>
    </location>
</feature>
<dbReference type="PANTHER" id="PTHR38789:SF1">
    <property type="entry name" value="GLUCOSE-REPRESSIBLE GENE PROTEIN-RELATED"/>
    <property type="match status" value="1"/>
</dbReference>
<evidence type="ECO:0000256" key="1">
    <source>
        <dbReference type="SAM" id="MobiDB-lite"/>
    </source>
</evidence>
<feature type="compositionally biased region" description="Basic and acidic residues" evidence="1">
    <location>
        <begin position="121"/>
        <end position="141"/>
    </location>
</feature>
<organism evidence="2 3">
    <name type="scientific">Microbotryum silenes-dioicae</name>
    <dbReference type="NCBI Taxonomy" id="796604"/>
    <lineage>
        <taxon>Eukaryota</taxon>
        <taxon>Fungi</taxon>
        <taxon>Dikarya</taxon>
        <taxon>Basidiomycota</taxon>
        <taxon>Pucciniomycotina</taxon>
        <taxon>Microbotryomycetes</taxon>
        <taxon>Microbotryales</taxon>
        <taxon>Microbotryaceae</taxon>
        <taxon>Microbotryum</taxon>
    </lineage>
</organism>
<gene>
    <name evidence="2" type="primary">BQ5605_C009g05716</name>
    <name evidence="2" type="ORF">BQ5605_C009G05716</name>
</gene>
<sequence>MAPPSWARCELASLIYRIRVERDVSVAGPLFYLSLSFPPHLRSPSWYTKPNQITTTIMSSATNNTTSGSIADTVSNAANYVKETVQEYTSASSKEANKQQMKNSNESLGDRASAGLSAASDKIEESGHSAKADAHKETAKH</sequence>
<dbReference type="InterPro" id="IPR020100">
    <property type="entry name" value="Glc-repressible_Grg1"/>
</dbReference>
<reference evidence="2 3" key="1">
    <citation type="submission" date="2016-11" db="EMBL/GenBank/DDBJ databases">
        <authorList>
            <person name="Jaros S."/>
            <person name="Januszkiewicz K."/>
            <person name="Wedrychowicz H."/>
        </authorList>
    </citation>
    <scope>NUCLEOTIDE SEQUENCE [LARGE SCALE GENOMIC DNA]</scope>
</reference>
<dbReference type="Proteomes" id="UP000249464">
    <property type="component" value="Unassembled WGS sequence"/>
</dbReference>
<evidence type="ECO:0000313" key="2">
    <source>
        <dbReference type="EMBL" id="SGY84718.1"/>
    </source>
</evidence>
<dbReference type="AlphaFoldDB" id="A0A2X0N0V8"/>
<keyword evidence="3" id="KW-1185">Reference proteome</keyword>
<feature type="region of interest" description="Disordered" evidence="1">
    <location>
        <begin position="89"/>
        <end position="141"/>
    </location>
</feature>
<dbReference type="Pfam" id="PF11034">
    <property type="entry name" value="Grg1"/>
    <property type="match status" value="1"/>
</dbReference>
<proteinExistence type="predicted"/>
<dbReference type="PANTHER" id="PTHR38789">
    <property type="entry name" value="REPRESSIBLE PROTEIN GRG1, PUTATIVE (AFU_ORTHOLOGUE AFUA_5G14210)-RELATED"/>
    <property type="match status" value="1"/>
</dbReference>
<protein>
    <submittedName>
        <fullName evidence="2">BQ5605_C009g05716 protein</fullName>
    </submittedName>
</protein>
<name>A0A2X0N0V8_9BASI</name>
<dbReference type="EMBL" id="FQNC01000049">
    <property type="protein sequence ID" value="SGY84718.1"/>
    <property type="molecule type" value="Genomic_DNA"/>
</dbReference>